<reference evidence="2 3" key="1">
    <citation type="submission" date="2024-06" db="EMBL/GenBank/DDBJ databases">
        <title>Brevundimonas sp. C11.</title>
        <authorList>
            <person name="Maltman C."/>
        </authorList>
    </citation>
    <scope>NUCLEOTIDE SEQUENCE [LARGE SCALE GENOMIC DNA]</scope>
    <source>
        <strain evidence="2 3">C11</strain>
    </source>
</reference>
<protein>
    <submittedName>
        <fullName evidence="2">Uncharacterized protein</fullName>
    </submittedName>
</protein>
<accession>A0ABV1NJS8</accession>
<evidence type="ECO:0000313" key="2">
    <source>
        <dbReference type="EMBL" id="MEQ7154082.1"/>
    </source>
</evidence>
<evidence type="ECO:0000313" key="3">
    <source>
        <dbReference type="Proteomes" id="UP001445732"/>
    </source>
</evidence>
<sequence>MLTKVEWAVLAALLAGAGTLLAWIGKTQGWSSDAMASWVQAVGTIGAVLLVALPVLVQHRLNRRHSRAVVLAATAMAYAVMKEVADRYLNPDYVGSEWWVPQWDVLRKTLADCPIQQTGSADALMAFVEFQQIFARASAFDEPPVNAKARTLDPMVIALMTNADLQLNELRRSLGPKSRREMRR</sequence>
<feature type="transmembrane region" description="Helical" evidence="1">
    <location>
        <begin position="38"/>
        <end position="57"/>
    </location>
</feature>
<keyword evidence="1" id="KW-0812">Transmembrane</keyword>
<keyword evidence="1" id="KW-0472">Membrane</keyword>
<dbReference type="Proteomes" id="UP001445732">
    <property type="component" value="Unassembled WGS sequence"/>
</dbReference>
<keyword evidence="3" id="KW-1185">Reference proteome</keyword>
<proteinExistence type="predicted"/>
<organism evidence="2 3">
    <name type="scientific">Brevundimonas aurifodinae</name>
    <dbReference type="NCBI Taxonomy" id="1508312"/>
    <lineage>
        <taxon>Bacteria</taxon>
        <taxon>Pseudomonadati</taxon>
        <taxon>Pseudomonadota</taxon>
        <taxon>Alphaproteobacteria</taxon>
        <taxon>Caulobacterales</taxon>
        <taxon>Caulobacteraceae</taxon>
        <taxon>Brevundimonas</taxon>
    </lineage>
</organism>
<keyword evidence="1" id="KW-1133">Transmembrane helix</keyword>
<name>A0ABV1NJS8_9CAUL</name>
<dbReference type="RefSeq" id="WP_349683262.1">
    <property type="nucleotide sequence ID" value="NZ_JBEGDD010000002.1"/>
</dbReference>
<comment type="caution">
    <text evidence="2">The sequence shown here is derived from an EMBL/GenBank/DDBJ whole genome shotgun (WGS) entry which is preliminary data.</text>
</comment>
<gene>
    <name evidence="2" type="ORF">ABN401_02515</name>
</gene>
<dbReference type="EMBL" id="JBEGDD010000002">
    <property type="protein sequence ID" value="MEQ7154082.1"/>
    <property type="molecule type" value="Genomic_DNA"/>
</dbReference>
<evidence type="ECO:0000256" key="1">
    <source>
        <dbReference type="SAM" id="Phobius"/>
    </source>
</evidence>